<accession>A0AAV5W335</accession>
<feature type="signal peptide" evidence="1">
    <location>
        <begin position="1"/>
        <end position="17"/>
    </location>
</feature>
<feature type="chain" id="PRO_5043540324" evidence="1">
    <location>
        <begin position="18"/>
        <end position="65"/>
    </location>
</feature>
<name>A0AAV5W335_9BILA</name>
<protein>
    <submittedName>
        <fullName evidence="2">Uncharacterized protein</fullName>
    </submittedName>
</protein>
<reference evidence="2" key="1">
    <citation type="submission" date="2023-10" db="EMBL/GenBank/DDBJ databases">
        <title>Genome assembly of Pristionchus species.</title>
        <authorList>
            <person name="Yoshida K."/>
            <person name="Sommer R.J."/>
        </authorList>
    </citation>
    <scope>NUCLEOTIDE SEQUENCE</scope>
    <source>
        <strain evidence="2">RS5133</strain>
    </source>
</reference>
<evidence type="ECO:0000313" key="2">
    <source>
        <dbReference type="EMBL" id="GMT25139.1"/>
    </source>
</evidence>
<feature type="non-terminal residue" evidence="2">
    <location>
        <position position="1"/>
    </location>
</feature>
<keyword evidence="1" id="KW-0732">Signal</keyword>
<organism evidence="2 3">
    <name type="scientific">Pristionchus fissidentatus</name>
    <dbReference type="NCBI Taxonomy" id="1538716"/>
    <lineage>
        <taxon>Eukaryota</taxon>
        <taxon>Metazoa</taxon>
        <taxon>Ecdysozoa</taxon>
        <taxon>Nematoda</taxon>
        <taxon>Chromadorea</taxon>
        <taxon>Rhabditida</taxon>
        <taxon>Rhabditina</taxon>
        <taxon>Diplogasteromorpha</taxon>
        <taxon>Diplogasteroidea</taxon>
        <taxon>Neodiplogasteridae</taxon>
        <taxon>Pristionchus</taxon>
    </lineage>
</organism>
<keyword evidence="3" id="KW-1185">Reference proteome</keyword>
<dbReference type="EMBL" id="BTSY01000004">
    <property type="protein sequence ID" value="GMT25139.1"/>
    <property type="molecule type" value="Genomic_DNA"/>
</dbReference>
<proteinExistence type="predicted"/>
<dbReference type="AlphaFoldDB" id="A0AAV5W335"/>
<evidence type="ECO:0000256" key="1">
    <source>
        <dbReference type="SAM" id="SignalP"/>
    </source>
</evidence>
<comment type="caution">
    <text evidence="2">The sequence shown here is derived from an EMBL/GenBank/DDBJ whole genome shotgun (WGS) entry which is preliminary data.</text>
</comment>
<gene>
    <name evidence="2" type="ORF">PFISCL1PPCAC_16436</name>
</gene>
<sequence>LSILLIFLALTTRQSSAANARLQILEWKVCMTDCLGVSPYADNVNVTLEEECVDGKCGKRPPSHQ</sequence>
<evidence type="ECO:0000313" key="3">
    <source>
        <dbReference type="Proteomes" id="UP001432322"/>
    </source>
</evidence>
<dbReference type="Proteomes" id="UP001432322">
    <property type="component" value="Unassembled WGS sequence"/>
</dbReference>